<dbReference type="Pfam" id="PF21789">
    <property type="entry name" value="TNP-like_RNaseH_C"/>
    <property type="match status" value="1"/>
</dbReference>
<evidence type="ECO:0008006" key="7">
    <source>
        <dbReference type="Google" id="ProtNLM"/>
    </source>
</evidence>
<comment type="caution">
    <text evidence="5">The sequence shown here is derived from an EMBL/GenBank/DDBJ whole genome shotgun (WGS) entry which is preliminary data.</text>
</comment>
<dbReference type="InterPro" id="IPR048365">
    <property type="entry name" value="TNP-like_RNaseH_N"/>
</dbReference>
<evidence type="ECO:0000313" key="6">
    <source>
        <dbReference type="Proteomes" id="UP000828390"/>
    </source>
</evidence>
<reference evidence="5" key="2">
    <citation type="submission" date="2020-11" db="EMBL/GenBank/DDBJ databases">
        <authorList>
            <person name="McCartney M.A."/>
            <person name="Auch B."/>
            <person name="Kono T."/>
            <person name="Mallez S."/>
            <person name="Becker A."/>
            <person name="Gohl D.M."/>
            <person name="Silverstein K.A.T."/>
            <person name="Koren S."/>
            <person name="Bechman K.B."/>
            <person name="Herman A."/>
            <person name="Abrahante J.E."/>
            <person name="Garbe J."/>
        </authorList>
    </citation>
    <scope>NUCLEOTIDE SEQUENCE</scope>
    <source>
        <strain evidence="5">Duluth1</strain>
        <tissue evidence="5">Whole animal</tissue>
    </source>
</reference>
<evidence type="ECO:0000313" key="5">
    <source>
        <dbReference type="EMBL" id="KAH3859782.1"/>
    </source>
</evidence>
<dbReference type="AlphaFoldDB" id="A0A9D4LLM6"/>
<gene>
    <name evidence="5" type="ORF">DPMN_102605</name>
</gene>
<dbReference type="Proteomes" id="UP000828390">
    <property type="component" value="Unassembled WGS sequence"/>
</dbReference>
<organism evidence="5 6">
    <name type="scientific">Dreissena polymorpha</name>
    <name type="common">Zebra mussel</name>
    <name type="synonym">Mytilus polymorpha</name>
    <dbReference type="NCBI Taxonomy" id="45954"/>
    <lineage>
        <taxon>Eukaryota</taxon>
        <taxon>Metazoa</taxon>
        <taxon>Spiralia</taxon>
        <taxon>Lophotrochozoa</taxon>
        <taxon>Mollusca</taxon>
        <taxon>Bivalvia</taxon>
        <taxon>Autobranchia</taxon>
        <taxon>Heteroconchia</taxon>
        <taxon>Euheterodonta</taxon>
        <taxon>Imparidentia</taxon>
        <taxon>Neoheterodontei</taxon>
        <taxon>Myida</taxon>
        <taxon>Dreissenoidea</taxon>
        <taxon>Dreissenidae</taxon>
        <taxon>Dreissena</taxon>
    </lineage>
</organism>
<protein>
    <recommendedName>
        <fullName evidence="7">Transposase</fullName>
    </recommendedName>
</protein>
<feature type="domain" description="Transposable element P transposase-like GTP-binding insertion" evidence="3">
    <location>
        <begin position="317"/>
        <end position="430"/>
    </location>
</feature>
<feature type="coiled-coil region" evidence="1">
    <location>
        <begin position="3"/>
        <end position="30"/>
    </location>
</feature>
<dbReference type="Pfam" id="PF21788">
    <property type="entry name" value="TNP-like_GBD"/>
    <property type="match status" value="1"/>
</dbReference>
<dbReference type="Pfam" id="PF21787">
    <property type="entry name" value="TNP-like_RNaseH_N"/>
    <property type="match status" value="1"/>
</dbReference>
<name>A0A9D4LLM6_DREPO</name>
<proteinExistence type="predicted"/>
<evidence type="ECO:0000259" key="4">
    <source>
        <dbReference type="Pfam" id="PF21789"/>
    </source>
</evidence>
<feature type="domain" description="Transposable element P transposase-like RNase H" evidence="2">
    <location>
        <begin position="140"/>
        <end position="286"/>
    </location>
</feature>
<accession>A0A9D4LLM6</accession>
<dbReference type="PANTHER" id="PTHR47577">
    <property type="entry name" value="THAP DOMAIN-CONTAINING PROTEIN 6"/>
    <property type="match status" value="1"/>
</dbReference>
<sequence>MTRDELCLKLKEQKGEISDLTNTVWKLKRQYENSIKKEGVSVKEHESLELSSLMDSCSEQFKRGFPDSNSRQRLFWEQQELYANKPDKRGMRWHPMIIRWCLFLRQKSQAAYDAISESGFIKLPSSRTLYDYSHFLNSDLGFQKDAFELAKKEAEKNGLFDVEWRRYVGLLFDEVKIHEDLVYDKHTGELVGYCNLGDIANQMMKFDTAQKETGAQSLAKQVLVVMLRSVYGNMCYPLCAFATNTITSDFLYPLIWQTVDAVQTGLKLRVLFFTCDGASPNRRFFHLHRVGNEELVFRTVNPNEPDHYIYFISDVPHLVKTLRNNLSNSYSHNKSRTLWRNGKDISWMHVVRLFEEHCETSLYNACPRLTRKHVYLQSFNYMKVNLAAQVLSSSVANAMQDLCGPETEETVLFLKTFDKFFDCLNVRSVWEGRNSRNPNMNPYRDRDDPRLEFLTVEVITYLNDWEQQVNNRRGPFTKTQRANMLLSYQTLEGIKLAIHAISSCVKFLLEEGADYVLTNRFNQDPLEQHFGHYRLKCGSNRNPSVYEVRNVLRTIRAVNSQAIGTKRGNTQRDPVDVQTIDNAKISRRK</sequence>
<dbReference type="PANTHER" id="PTHR47577:SF2">
    <property type="entry name" value="THAP DOMAIN CONTAINING 9"/>
    <property type="match status" value="1"/>
</dbReference>
<dbReference type="InterPro" id="IPR048367">
    <property type="entry name" value="TNP-like_RNaseH_C"/>
</dbReference>
<dbReference type="InterPro" id="IPR048366">
    <property type="entry name" value="TNP-like_GBD"/>
</dbReference>
<reference evidence="5" key="1">
    <citation type="journal article" date="2019" name="bioRxiv">
        <title>The Genome of the Zebra Mussel, Dreissena polymorpha: A Resource for Invasive Species Research.</title>
        <authorList>
            <person name="McCartney M.A."/>
            <person name="Auch B."/>
            <person name="Kono T."/>
            <person name="Mallez S."/>
            <person name="Zhang Y."/>
            <person name="Obille A."/>
            <person name="Becker A."/>
            <person name="Abrahante J.E."/>
            <person name="Garbe J."/>
            <person name="Badalamenti J.P."/>
            <person name="Herman A."/>
            <person name="Mangelson H."/>
            <person name="Liachko I."/>
            <person name="Sullivan S."/>
            <person name="Sone E.D."/>
            <person name="Koren S."/>
            <person name="Silverstein K.A.T."/>
            <person name="Beckman K.B."/>
            <person name="Gohl D.M."/>
        </authorList>
    </citation>
    <scope>NUCLEOTIDE SEQUENCE</scope>
    <source>
        <strain evidence="5">Duluth1</strain>
        <tissue evidence="5">Whole animal</tissue>
    </source>
</reference>
<keyword evidence="6" id="KW-1185">Reference proteome</keyword>
<keyword evidence="1" id="KW-0175">Coiled coil</keyword>
<dbReference type="EMBL" id="JAIWYP010000003">
    <property type="protein sequence ID" value="KAH3859782.1"/>
    <property type="molecule type" value="Genomic_DNA"/>
</dbReference>
<evidence type="ECO:0000259" key="2">
    <source>
        <dbReference type="Pfam" id="PF21787"/>
    </source>
</evidence>
<feature type="domain" description="Transposable element P transposase-like RNase H C-terminal" evidence="4">
    <location>
        <begin position="520"/>
        <end position="545"/>
    </location>
</feature>
<evidence type="ECO:0000259" key="3">
    <source>
        <dbReference type="Pfam" id="PF21788"/>
    </source>
</evidence>
<evidence type="ECO:0000256" key="1">
    <source>
        <dbReference type="SAM" id="Coils"/>
    </source>
</evidence>